<dbReference type="PRINTS" id="PR02001">
    <property type="entry name" value="GCR1CAMPR"/>
</dbReference>
<evidence type="ECO:0000256" key="3">
    <source>
        <dbReference type="ARBA" id="ARBA00022989"/>
    </source>
</evidence>
<keyword evidence="4 6" id="KW-0472">Membrane</keyword>
<feature type="transmembrane region" description="Helical" evidence="6">
    <location>
        <begin position="353"/>
        <end position="377"/>
    </location>
</feature>
<evidence type="ECO:0000256" key="5">
    <source>
        <dbReference type="SAM" id="MobiDB-lite"/>
    </source>
</evidence>
<dbReference type="GO" id="GO:0004930">
    <property type="term" value="F:G protein-coupled receptor activity"/>
    <property type="evidence" value="ECO:0007669"/>
    <property type="project" value="InterPro"/>
</dbReference>
<keyword evidence="8" id="KW-1185">Reference proteome</keyword>
<dbReference type="PANTHER" id="PTHR23112:SF47">
    <property type="entry name" value="G-PROTEIN COUPLED RECEPTOR 157"/>
    <property type="match status" value="1"/>
</dbReference>
<dbReference type="Gene3D" id="1.20.1070.10">
    <property type="entry name" value="Rhodopsin 7-helix transmembrane proteins"/>
    <property type="match status" value="1"/>
</dbReference>
<dbReference type="GO" id="GO:0007189">
    <property type="term" value="P:adenylate cyclase-activating G protein-coupled receptor signaling pathway"/>
    <property type="evidence" value="ECO:0007669"/>
    <property type="project" value="TreeGrafter"/>
</dbReference>
<accession>A0A8U7N9N3</accession>
<name>A0A8C3GY47_CORMO</name>
<dbReference type="InterPro" id="IPR022343">
    <property type="entry name" value="GCR1-cAMP_receptor"/>
</dbReference>
<dbReference type="SUPFAM" id="SSF81321">
    <property type="entry name" value="Family A G protein-coupled receptor-like"/>
    <property type="match status" value="1"/>
</dbReference>
<dbReference type="AlphaFoldDB" id="A0A8C3GY47"/>
<accession>A0A8C3GY47</accession>
<comment type="subcellular location">
    <subcellularLocation>
        <location evidence="1">Membrane</location>
        <topology evidence="1">Multi-pass membrane protein</topology>
    </subcellularLocation>
</comment>
<protein>
    <submittedName>
        <fullName evidence="7">G protein-coupled receptor 157</fullName>
    </submittedName>
</protein>
<feature type="transmembrane region" description="Helical" evidence="6">
    <location>
        <begin position="412"/>
        <end position="432"/>
    </location>
</feature>
<dbReference type="InterPro" id="IPR000832">
    <property type="entry name" value="GPCR_2_secretin-like"/>
</dbReference>
<keyword evidence="3 6" id="KW-1133">Transmembrane helix</keyword>
<dbReference type="PANTHER" id="PTHR23112">
    <property type="entry name" value="G PROTEIN-COUPLED RECEPTOR 157-RELATED"/>
    <property type="match status" value="1"/>
</dbReference>
<feature type="compositionally biased region" description="Low complexity" evidence="5">
    <location>
        <begin position="166"/>
        <end position="187"/>
    </location>
</feature>
<evidence type="ECO:0000313" key="8">
    <source>
        <dbReference type="Proteomes" id="UP000694553"/>
    </source>
</evidence>
<evidence type="ECO:0000256" key="4">
    <source>
        <dbReference type="ARBA" id="ARBA00023136"/>
    </source>
</evidence>
<proteinExistence type="predicted"/>
<evidence type="ECO:0000313" key="7">
    <source>
        <dbReference type="Ensembl" id="ENSCMUP00000013093.2"/>
    </source>
</evidence>
<feature type="transmembrane region" description="Helical" evidence="6">
    <location>
        <begin position="274"/>
        <end position="293"/>
    </location>
</feature>
<evidence type="ECO:0000256" key="6">
    <source>
        <dbReference type="SAM" id="Phobius"/>
    </source>
</evidence>
<dbReference type="PROSITE" id="PS50261">
    <property type="entry name" value="G_PROTEIN_RECEP_F2_4"/>
    <property type="match status" value="1"/>
</dbReference>
<feature type="compositionally biased region" description="Basic and acidic residues" evidence="5">
    <location>
        <begin position="69"/>
        <end position="82"/>
    </location>
</feature>
<sequence>MTAGAGRAPPLPELLLRLLRSPSQPVPRLRTERSGHSGRALRALRTGHSGQSAPGTADRALRALRAGHSGRELRSPRTERSGHSGQSAPGTADRALRALRTERSGHSGQSAPGTADRALRALRTERSGHRGQSAPGTADRALRALRTERSGHSGQSAPVPRGCIALSPRSSPLSPRSSPLSPGSGRAMAAPLPPTPLFAAERGAVLVSCALSCVGSALLLCTHAQWPELRTRPRQLLLYLSLADLLSALSYFYGVLQDFERTSWDCVLQGALSTFANTSSFFWTMAIALYLYLTIVRGSPTGTGLLWCFHAVSWGVPLAITVAAVALKKIGYDASNVSVGWCWVNLDAEDRLLWMLLTGKVWEILAYVTLPVLYILIKKHINRAHAALSEYRPILPGAPALQPRTSIADKKLILIPVIFIFLRIWSTVRFILTLCNSPAVQNSVLVVLHVSVCQQTHPGGCLGGREGFGARSIPFFGRMRRVWCSQYPLFLAGWRVARAGRERRVWCLQYPCFWQDEKGLVLAVSLFFGRMEGCKSWEGEMGLVLSVSLSLAGWRVARAAAAAAAAAPGRSCSSSIWRLQGKAALAGRARARSRQGKQLWWECCLAVLQQGSACCCPTPAPARNSPLVCFRVLFGKKKAHSSEFVVVVEVEVGDCQDCSCSDAAFAPLWGCPWEQPWVIPFLPLQGIGNTFQGGANCIMFVLCTRVVRARLLSLLCCGHCDELDWPVQGSNSSWQRPRPHKDKDVPGPEQTKPLLSST</sequence>
<reference evidence="7" key="2">
    <citation type="submission" date="2025-08" db="UniProtKB">
        <authorList>
            <consortium name="Ensembl"/>
        </authorList>
    </citation>
    <scope>IDENTIFICATION</scope>
</reference>
<evidence type="ECO:0000256" key="2">
    <source>
        <dbReference type="ARBA" id="ARBA00022692"/>
    </source>
</evidence>
<dbReference type="Proteomes" id="UP000694553">
    <property type="component" value="Unassembled WGS sequence"/>
</dbReference>
<feature type="transmembrane region" description="Helical" evidence="6">
    <location>
        <begin position="305"/>
        <end position="327"/>
    </location>
</feature>
<feature type="compositionally biased region" description="Low complexity" evidence="5">
    <location>
        <begin position="19"/>
        <end position="28"/>
    </location>
</feature>
<dbReference type="Ensembl" id="ENSCMUT00000014066.2">
    <property type="protein sequence ID" value="ENSCMUP00000013093.2"/>
    <property type="gene ID" value="ENSCMUG00000008235.2"/>
</dbReference>
<keyword evidence="2 6" id="KW-0812">Transmembrane</keyword>
<dbReference type="GO" id="GO:0005886">
    <property type="term" value="C:plasma membrane"/>
    <property type="evidence" value="ECO:0007669"/>
    <property type="project" value="TreeGrafter"/>
</dbReference>
<dbReference type="Pfam" id="PF00002">
    <property type="entry name" value="7tm_2"/>
    <property type="match status" value="1"/>
</dbReference>
<organism evidence="7 8">
    <name type="scientific">Corvus moneduloides</name>
    <name type="common">New Caledonian crow</name>
    <dbReference type="NCBI Taxonomy" id="1196302"/>
    <lineage>
        <taxon>Eukaryota</taxon>
        <taxon>Metazoa</taxon>
        <taxon>Chordata</taxon>
        <taxon>Craniata</taxon>
        <taxon>Vertebrata</taxon>
        <taxon>Euteleostomi</taxon>
        <taxon>Archelosauria</taxon>
        <taxon>Archosauria</taxon>
        <taxon>Dinosauria</taxon>
        <taxon>Saurischia</taxon>
        <taxon>Theropoda</taxon>
        <taxon>Coelurosauria</taxon>
        <taxon>Aves</taxon>
        <taxon>Neognathae</taxon>
        <taxon>Neoaves</taxon>
        <taxon>Telluraves</taxon>
        <taxon>Australaves</taxon>
        <taxon>Passeriformes</taxon>
        <taxon>Corvoidea</taxon>
        <taxon>Corvidae</taxon>
        <taxon>Corvus</taxon>
    </lineage>
</organism>
<feature type="transmembrane region" description="Helical" evidence="6">
    <location>
        <begin position="236"/>
        <end position="254"/>
    </location>
</feature>
<reference evidence="7" key="3">
    <citation type="submission" date="2025-09" db="UniProtKB">
        <authorList>
            <consortium name="Ensembl"/>
        </authorList>
    </citation>
    <scope>IDENTIFICATION</scope>
</reference>
<feature type="region of interest" description="Disordered" evidence="5">
    <location>
        <begin position="730"/>
        <end position="758"/>
    </location>
</feature>
<dbReference type="InterPro" id="IPR017981">
    <property type="entry name" value="GPCR_2-like_7TM"/>
</dbReference>
<feature type="region of interest" description="Disordered" evidence="5">
    <location>
        <begin position="19"/>
        <end position="92"/>
    </location>
</feature>
<feature type="region of interest" description="Disordered" evidence="5">
    <location>
        <begin position="147"/>
        <end position="187"/>
    </location>
</feature>
<gene>
    <name evidence="7" type="primary">GPR157</name>
</gene>
<reference evidence="8" key="1">
    <citation type="submission" date="2019-10" db="EMBL/GenBank/DDBJ databases">
        <title>Corvus moneduloides (New Caledonian crow) genome, bCorMon1, primary haplotype.</title>
        <authorList>
            <person name="Rutz C."/>
            <person name="Fungtammasan C."/>
            <person name="Mountcastle J."/>
            <person name="Formenti G."/>
            <person name="Chow W."/>
            <person name="Howe K."/>
            <person name="Steele M.P."/>
            <person name="Fernandes J."/>
            <person name="Gilbert M.T.P."/>
            <person name="Fedrigo O."/>
            <person name="Jarvis E.D."/>
            <person name="Gemmell N."/>
        </authorList>
    </citation>
    <scope>NUCLEOTIDE SEQUENCE [LARGE SCALE GENOMIC DNA]</scope>
</reference>
<evidence type="ECO:0000256" key="1">
    <source>
        <dbReference type="ARBA" id="ARBA00004141"/>
    </source>
</evidence>
<feature type="transmembrane region" description="Helical" evidence="6">
    <location>
        <begin position="203"/>
        <end position="224"/>
    </location>
</feature>
<dbReference type="GO" id="GO:0007166">
    <property type="term" value="P:cell surface receptor signaling pathway"/>
    <property type="evidence" value="ECO:0007669"/>
    <property type="project" value="InterPro"/>
</dbReference>